<reference evidence="2 3" key="1">
    <citation type="submission" date="2015-01" db="EMBL/GenBank/DDBJ databases">
        <title>Evolution of Trichinella species and genotypes.</title>
        <authorList>
            <person name="Korhonen P.K."/>
            <person name="Edoardo P."/>
            <person name="Giuseppe L.R."/>
            <person name="Gasser R.B."/>
        </authorList>
    </citation>
    <scope>NUCLEOTIDE SEQUENCE [LARGE SCALE GENOMIC DNA]</scope>
    <source>
        <strain evidence="2">ISS141</strain>
    </source>
</reference>
<dbReference type="Proteomes" id="UP000054815">
    <property type="component" value="Unassembled WGS sequence"/>
</dbReference>
<dbReference type="AlphaFoldDB" id="A0A0V0YMZ6"/>
<evidence type="ECO:0000256" key="1">
    <source>
        <dbReference type="SAM" id="MobiDB-lite"/>
    </source>
</evidence>
<name>A0A0V0YMZ6_TRIPS</name>
<dbReference type="EMBL" id="JYDU01000002">
    <property type="protein sequence ID" value="KRY01679.1"/>
    <property type="molecule type" value="Genomic_DNA"/>
</dbReference>
<gene>
    <name evidence="2" type="ORF">T4E_8295</name>
</gene>
<feature type="compositionally biased region" description="Basic and acidic residues" evidence="1">
    <location>
        <begin position="1"/>
        <end position="21"/>
    </location>
</feature>
<organism evidence="2 3">
    <name type="scientific">Trichinella pseudospiralis</name>
    <name type="common">Parasitic roundworm</name>
    <dbReference type="NCBI Taxonomy" id="6337"/>
    <lineage>
        <taxon>Eukaryota</taxon>
        <taxon>Metazoa</taxon>
        <taxon>Ecdysozoa</taxon>
        <taxon>Nematoda</taxon>
        <taxon>Enoplea</taxon>
        <taxon>Dorylaimia</taxon>
        <taxon>Trichinellida</taxon>
        <taxon>Trichinellidae</taxon>
        <taxon>Trichinella</taxon>
    </lineage>
</organism>
<protein>
    <submittedName>
        <fullName evidence="2">Uncharacterized protein</fullName>
    </submittedName>
</protein>
<proteinExistence type="predicted"/>
<comment type="caution">
    <text evidence="2">The sequence shown here is derived from an EMBL/GenBank/DDBJ whole genome shotgun (WGS) entry which is preliminary data.</text>
</comment>
<evidence type="ECO:0000313" key="2">
    <source>
        <dbReference type="EMBL" id="KRY01679.1"/>
    </source>
</evidence>
<evidence type="ECO:0000313" key="3">
    <source>
        <dbReference type="Proteomes" id="UP000054815"/>
    </source>
</evidence>
<feature type="region of interest" description="Disordered" evidence="1">
    <location>
        <begin position="1"/>
        <end position="26"/>
    </location>
</feature>
<accession>A0A0V0YMZ6</accession>
<sequence length="79" mass="9160">MQGKNDSKKTENLEPVKEKNQAKRPMQLIGVELQRMSGTAHFQIIGRIDKRPSFAPAKPALVKWHRSRPVLERLMHARF</sequence>